<sequence length="731" mass="84985">MDNTIEKDEPKKDHVKAKSIGGKIPKGLIVDIPLLNKGIASVNNYNIDMLLNKKVQKDPLSAHKIKSSQYLSLTKNISPNSATSSKSISSAGSKNLSTSFPRVEAVAKGLQEKKAKIEKLQNEVIENELKECTFAPKILAQKKPRNPEEYYKDQMKFEEKKQEKLKNIQKELSKSVASEMSSFSFAPSISEKSVFLASKHVYSTDKYDRMSKGLKPKIPSDDDDIEGQSDNKKNKDEKSTSGDFTFTPSLNLRSKNMLRMTPVDEILYEDAKRRIKLKNENKIAQNTDFTVNPNSEKLLIEKFCKEFMDACIPENVNYSDFYVVLQNMYFVLGNERHRDKEKDLAFRLWNRVSQGQETTLSERLLMNLLAIMKYQTAMYTDSVEAISPEETESLHLTYILFYENRTSVTNKSTINRSVNCEEPTFTPEICANSKKIMENINLEDIQKRHQQKKMETIKEVEEKAFDECTFQPMISPSVPNLKVEEIRNPMLKDYLEFSGSQSAHRAELLYTYSVHAKEKKEDLLREEKEKLVEKELSECTFAPVTSRKTTEKSREEIRRSVDRLAQAKKQKATKNNKNKFLKEKTDEERAQKFREWEERKLQELKMEQAKKQVLTMKQKEKEMEEKKRIMENQKLRYERLKQTMDEKKQKSILEKKQNSRVLAVSALSSYDNSVENFDIGKLDQTKIKTEDLLQSDSPQLKNNYDEEAKYQTEALHQEDHHIHLDENESNM</sequence>
<evidence type="ECO:0000256" key="2">
    <source>
        <dbReference type="SAM" id="MobiDB-lite"/>
    </source>
</evidence>
<dbReference type="Proteomes" id="UP000187209">
    <property type="component" value="Unassembled WGS sequence"/>
</dbReference>
<reference evidence="3 4" key="1">
    <citation type="submission" date="2016-11" db="EMBL/GenBank/DDBJ databases">
        <title>The macronuclear genome of Stentor coeruleus: a giant cell with tiny introns.</title>
        <authorList>
            <person name="Slabodnick M."/>
            <person name="Ruby J.G."/>
            <person name="Reiff S.B."/>
            <person name="Swart E.C."/>
            <person name="Gosai S."/>
            <person name="Prabakaran S."/>
            <person name="Witkowska E."/>
            <person name="Larue G.E."/>
            <person name="Fisher S."/>
            <person name="Freeman R.M."/>
            <person name="Gunawardena J."/>
            <person name="Chu W."/>
            <person name="Stover N.A."/>
            <person name="Gregory B.D."/>
            <person name="Nowacki M."/>
            <person name="Derisi J."/>
            <person name="Roy S.W."/>
            <person name="Marshall W.F."/>
            <person name="Sood P."/>
        </authorList>
    </citation>
    <scope>NUCLEOTIDE SEQUENCE [LARGE SCALE GENOMIC DNA]</scope>
    <source>
        <strain evidence="3">WM001</strain>
    </source>
</reference>
<evidence type="ECO:0000256" key="1">
    <source>
        <dbReference type="SAM" id="Coils"/>
    </source>
</evidence>
<comment type="caution">
    <text evidence="3">The sequence shown here is derived from an EMBL/GenBank/DDBJ whole genome shotgun (WGS) entry which is preliminary data.</text>
</comment>
<evidence type="ECO:0000313" key="4">
    <source>
        <dbReference type="Proteomes" id="UP000187209"/>
    </source>
</evidence>
<feature type="compositionally biased region" description="Low complexity" evidence="2">
    <location>
        <begin position="77"/>
        <end position="96"/>
    </location>
</feature>
<dbReference type="PANTHER" id="PTHR37028:SF4">
    <property type="entry name" value="ALMS MOTIF DOMAIN-CONTAINING PROTEIN"/>
    <property type="match status" value="1"/>
</dbReference>
<dbReference type="PANTHER" id="PTHR37028">
    <property type="entry name" value="UNNAMED PRODUCT-RELATED"/>
    <property type="match status" value="1"/>
</dbReference>
<feature type="region of interest" description="Disordered" evidence="2">
    <location>
        <begin position="711"/>
        <end position="731"/>
    </location>
</feature>
<feature type="region of interest" description="Disordered" evidence="2">
    <location>
        <begin position="76"/>
        <end position="96"/>
    </location>
</feature>
<feature type="compositionally biased region" description="Basic residues" evidence="2">
    <location>
        <begin position="566"/>
        <end position="579"/>
    </location>
</feature>
<protein>
    <submittedName>
        <fullName evidence="3">Uncharacterized protein</fullName>
    </submittedName>
</protein>
<feature type="coiled-coil region" evidence="1">
    <location>
        <begin position="103"/>
        <end position="130"/>
    </location>
</feature>
<accession>A0A1R2AR84</accession>
<dbReference type="EMBL" id="MPUH01001603">
    <property type="protein sequence ID" value="OMJ66920.1"/>
    <property type="molecule type" value="Genomic_DNA"/>
</dbReference>
<evidence type="ECO:0000313" key="3">
    <source>
        <dbReference type="EMBL" id="OMJ66920.1"/>
    </source>
</evidence>
<dbReference type="OrthoDB" id="327887at2759"/>
<organism evidence="3 4">
    <name type="scientific">Stentor coeruleus</name>
    <dbReference type="NCBI Taxonomy" id="5963"/>
    <lineage>
        <taxon>Eukaryota</taxon>
        <taxon>Sar</taxon>
        <taxon>Alveolata</taxon>
        <taxon>Ciliophora</taxon>
        <taxon>Postciliodesmatophora</taxon>
        <taxon>Heterotrichea</taxon>
        <taxon>Heterotrichida</taxon>
        <taxon>Stentoridae</taxon>
        <taxon>Stentor</taxon>
    </lineage>
</organism>
<feature type="region of interest" description="Disordered" evidence="2">
    <location>
        <begin position="208"/>
        <end position="246"/>
    </location>
</feature>
<name>A0A1R2AR84_9CILI</name>
<dbReference type="AlphaFoldDB" id="A0A1R2AR84"/>
<keyword evidence="1" id="KW-0175">Coiled coil</keyword>
<gene>
    <name evidence="3" type="ORF">SteCoe_36077</name>
</gene>
<feature type="region of interest" description="Disordered" evidence="2">
    <location>
        <begin position="564"/>
        <end position="586"/>
    </location>
</feature>
<proteinExistence type="predicted"/>
<feature type="compositionally biased region" description="Basic and acidic residues" evidence="2">
    <location>
        <begin position="229"/>
        <end position="240"/>
    </location>
</feature>
<keyword evidence="4" id="KW-1185">Reference proteome</keyword>